<keyword evidence="10" id="KW-1185">Reference proteome</keyword>
<dbReference type="PANTHER" id="PTHR13285">
    <property type="entry name" value="ACYLTRANSFERASE"/>
    <property type="match status" value="1"/>
</dbReference>
<evidence type="ECO:0000256" key="4">
    <source>
        <dbReference type="ARBA" id="ARBA00022692"/>
    </source>
</evidence>
<reference evidence="9 10" key="1">
    <citation type="submission" date="2019-04" db="EMBL/GenBank/DDBJ databases">
        <title>Microbes associate with the intestines of laboratory mice.</title>
        <authorList>
            <person name="Navarre W."/>
            <person name="Wong E."/>
            <person name="Huang K.C."/>
            <person name="Tropini C."/>
            <person name="Ng K."/>
            <person name="Yu B."/>
        </authorList>
    </citation>
    <scope>NUCLEOTIDE SEQUENCE [LARGE SCALE GENOMIC DNA]</scope>
    <source>
        <strain evidence="9 10">NM48_B13</strain>
    </source>
</reference>
<feature type="transmembrane region" description="Helical" evidence="8">
    <location>
        <begin position="483"/>
        <end position="507"/>
    </location>
</feature>
<dbReference type="PIRSF" id="PIRSF500217">
    <property type="entry name" value="AlgI"/>
    <property type="match status" value="1"/>
</dbReference>
<evidence type="ECO:0000256" key="5">
    <source>
        <dbReference type="ARBA" id="ARBA00022989"/>
    </source>
</evidence>
<organism evidence="9 10">
    <name type="scientific">Parvibacter caecicola</name>
    <dbReference type="NCBI Taxonomy" id="747645"/>
    <lineage>
        <taxon>Bacteria</taxon>
        <taxon>Bacillati</taxon>
        <taxon>Actinomycetota</taxon>
        <taxon>Coriobacteriia</taxon>
        <taxon>Coriobacteriales</taxon>
        <taxon>Coriobacteriaceae</taxon>
        <taxon>Parvibacter</taxon>
    </lineage>
</organism>
<dbReference type="InterPro" id="IPR051085">
    <property type="entry name" value="MB_O-acyltransferase"/>
</dbReference>
<feature type="transmembrane region" description="Helical" evidence="8">
    <location>
        <begin position="47"/>
        <end position="67"/>
    </location>
</feature>
<dbReference type="Proteomes" id="UP000309454">
    <property type="component" value="Unassembled WGS sequence"/>
</dbReference>
<comment type="caution">
    <text evidence="9">The sequence shown here is derived from an EMBL/GenBank/DDBJ whole genome shotgun (WGS) entry which is preliminary data.</text>
</comment>
<feature type="transmembrane region" description="Helical" evidence="8">
    <location>
        <begin position="7"/>
        <end position="27"/>
    </location>
</feature>
<feature type="transmembrane region" description="Helical" evidence="8">
    <location>
        <begin position="79"/>
        <end position="97"/>
    </location>
</feature>
<feature type="transmembrane region" description="Helical" evidence="8">
    <location>
        <begin position="321"/>
        <end position="342"/>
    </location>
</feature>
<dbReference type="RefSeq" id="WP_136845528.1">
    <property type="nucleotide sequence ID" value="NZ_CANSOV010000003.1"/>
</dbReference>
<dbReference type="Pfam" id="PF03062">
    <property type="entry name" value="MBOAT"/>
    <property type="match status" value="1"/>
</dbReference>
<dbReference type="InterPro" id="IPR004299">
    <property type="entry name" value="MBOAT_fam"/>
</dbReference>
<proteinExistence type="inferred from homology"/>
<comment type="similarity">
    <text evidence="2 7">Belongs to the membrane-bound acyltransferase family.</text>
</comment>
<accession>A0A4T9T8M5</accession>
<dbReference type="PANTHER" id="PTHR13285:SF18">
    <property type="entry name" value="PROTEIN-CYSTEINE N-PALMITOYLTRANSFERASE RASP"/>
    <property type="match status" value="1"/>
</dbReference>
<keyword evidence="7" id="KW-0808">Transferase</keyword>
<sequence>MVFSSSVFLFAFLPLFLVVYFAMPWRAVKNVVLLLFSLLFYAWGEPVYVWLMVGSICFNWAFGFALGKCRPDTRGFRKALLVADLACNLLILGFYKYQGFLAENINRALGEEFIAELGLALPIGISFFTLQAITYVVDVYRGEVKPQKNPLYLGMYIAMFPQLVAGPIVRYADIEAEIDNRRVTLAGFAQGVRLFIIGLGKKVLLANTAGTLADSLLTRPAPEIGFLGCFSGVTAYTFQIYFDFSGYSDMAIGLGKMMGFEYPRNFNYPYTSKNATEFWRRWHMSLGGFFRDYVYIPLGGNRVSTPRWVVNTLIVWGLTGIWHGAAWNFVLWGLYWGALILIEKLFLQRLLDRLPSIVGHLWCIVLFFFGWLLFSVTGLHNVAEWFCAIFGAYGFTGTSTVWELQSWSYVSLIPVFVVGSLPWAPWLRKRLQAWAEGRSGCGIVAAPVKGNEAVPPCEALLPEGAASPARACVVTAVNALVDVGLFAVLVLSAMSIVSSAYNPFIYFQF</sequence>
<dbReference type="InterPro" id="IPR024194">
    <property type="entry name" value="Ac/AlaTfrase_AlgI/DltB"/>
</dbReference>
<keyword evidence="7" id="KW-0012">Acyltransferase</keyword>
<protein>
    <submittedName>
        <fullName evidence="9">MBOAT family protein</fullName>
    </submittedName>
</protein>
<feature type="transmembrane region" description="Helical" evidence="8">
    <location>
        <begin position="409"/>
        <end position="426"/>
    </location>
</feature>
<evidence type="ECO:0000256" key="1">
    <source>
        <dbReference type="ARBA" id="ARBA00004651"/>
    </source>
</evidence>
<dbReference type="GO" id="GO:0005886">
    <property type="term" value="C:plasma membrane"/>
    <property type="evidence" value="ECO:0007669"/>
    <property type="project" value="UniProtKB-SubCell"/>
</dbReference>
<dbReference type="GO" id="GO:0016746">
    <property type="term" value="F:acyltransferase activity"/>
    <property type="evidence" value="ECO:0007669"/>
    <property type="project" value="UniProtKB-KW"/>
</dbReference>
<keyword evidence="4 8" id="KW-0812">Transmembrane</keyword>
<evidence type="ECO:0000313" key="9">
    <source>
        <dbReference type="EMBL" id="TJW11364.1"/>
    </source>
</evidence>
<keyword evidence="6 7" id="KW-0472">Membrane</keyword>
<dbReference type="InterPro" id="IPR028362">
    <property type="entry name" value="AlgI"/>
</dbReference>
<evidence type="ECO:0000313" key="10">
    <source>
        <dbReference type="Proteomes" id="UP000309454"/>
    </source>
</evidence>
<evidence type="ECO:0000256" key="8">
    <source>
        <dbReference type="SAM" id="Phobius"/>
    </source>
</evidence>
<comment type="subcellular location">
    <subcellularLocation>
        <location evidence="1">Cell membrane</location>
        <topology evidence="1">Multi-pass membrane protein</topology>
    </subcellularLocation>
</comment>
<gene>
    <name evidence="9" type="ORF">E5982_03925</name>
</gene>
<name>A0A4T9T8M5_9ACTN</name>
<feature type="transmembrane region" description="Helical" evidence="8">
    <location>
        <begin position="117"/>
        <end position="139"/>
    </location>
</feature>
<dbReference type="PIRSF" id="PIRSF016636">
    <property type="entry name" value="AlgI_DltB"/>
    <property type="match status" value="1"/>
</dbReference>
<evidence type="ECO:0000256" key="7">
    <source>
        <dbReference type="PIRNR" id="PIRNR016636"/>
    </source>
</evidence>
<dbReference type="AlphaFoldDB" id="A0A4T9T8M5"/>
<feature type="transmembrane region" description="Helical" evidence="8">
    <location>
        <begin position="382"/>
        <end position="402"/>
    </location>
</feature>
<dbReference type="EMBL" id="SSTM01000002">
    <property type="protein sequence ID" value="TJW11364.1"/>
    <property type="molecule type" value="Genomic_DNA"/>
</dbReference>
<evidence type="ECO:0000256" key="3">
    <source>
        <dbReference type="ARBA" id="ARBA00022475"/>
    </source>
</evidence>
<keyword evidence="3 7" id="KW-1003">Cell membrane</keyword>
<feature type="transmembrane region" description="Helical" evidence="8">
    <location>
        <begin position="354"/>
        <end position="376"/>
    </location>
</feature>
<dbReference type="OrthoDB" id="139172at2"/>
<keyword evidence="5 8" id="KW-1133">Transmembrane helix</keyword>
<dbReference type="GO" id="GO:0042121">
    <property type="term" value="P:alginic acid biosynthetic process"/>
    <property type="evidence" value="ECO:0007669"/>
    <property type="project" value="InterPro"/>
</dbReference>
<evidence type="ECO:0000256" key="2">
    <source>
        <dbReference type="ARBA" id="ARBA00010323"/>
    </source>
</evidence>
<evidence type="ECO:0000256" key="6">
    <source>
        <dbReference type="ARBA" id="ARBA00023136"/>
    </source>
</evidence>